<evidence type="ECO:0000256" key="1">
    <source>
        <dbReference type="SAM" id="MobiDB-lite"/>
    </source>
</evidence>
<feature type="non-terminal residue" evidence="2">
    <location>
        <position position="137"/>
    </location>
</feature>
<dbReference type="AlphaFoldDB" id="A0AAN4ZMV3"/>
<feature type="non-terminal residue" evidence="2">
    <location>
        <position position="1"/>
    </location>
</feature>
<evidence type="ECO:0000313" key="3">
    <source>
        <dbReference type="Proteomes" id="UP001328107"/>
    </source>
</evidence>
<organism evidence="2 3">
    <name type="scientific">Pristionchus mayeri</name>
    <dbReference type="NCBI Taxonomy" id="1317129"/>
    <lineage>
        <taxon>Eukaryota</taxon>
        <taxon>Metazoa</taxon>
        <taxon>Ecdysozoa</taxon>
        <taxon>Nematoda</taxon>
        <taxon>Chromadorea</taxon>
        <taxon>Rhabditida</taxon>
        <taxon>Rhabditina</taxon>
        <taxon>Diplogasteromorpha</taxon>
        <taxon>Diplogasteroidea</taxon>
        <taxon>Neodiplogasteridae</taxon>
        <taxon>Pristionchus</taxon>
    </lineage>
</organism>
<accession>A0AAN4ZMV3</accession>
<dbReference type="Proteomes" id="UP001328107">
    <property type="component" value="Unassembled WGS sequence"/>
</dbReference>
<comment type="caution">
    <text evidence="2">The sequence shown here is derived from an EMBL/GenBank/DDBJ whole genome shotgun (WGS) entry which is preliminary data.</text>
</comment>
<proteinExistence type="predicted"/>
<sequence>SLLHFSRSFAVVLEAMTRQLQQHLQPATATVSHDAPGSSDKPMKKWVTPWEEKEDVREKENQSDSTDSSAKELQPQEKSQKSGKEEVKEGEKDVKEVRIKEIVERTLVTPGTTAATAAPTASSLIVQQAPVASAAPC</sequence>
<keyword evidence="3" id="KW-1185">Reference proteome</keyword>
<protein>
    <submittedName>
        <fullName evidence="2">Uncharacterized protein</fullName>
    </submittedName>
</protein>
<feature type="region of interest" description="Disordered" evidence="1">
    <location>
        <begin position="24"/>
        <end position="96"/>
    </location>
</feature>
<reference evidence="3" key="1">
    <citation type="submission" date="2022-10" db="EMBL/GenBank/DDBJ databases">
        <title>Genome assembly of Pristionchus species.</title>
        <authorList>
            <person name="Yoshida K."/>
            <person name="Sommer R.J."/>
        </authorList>
    </citation>
    <scope>NUCLEOTIDE SEQUENCE [LARGE SCALE GENOMIC DNA]</scope>
    <source>
        <strain evidence="3">RS5460</strain>
    </source>
</reference>
<gene>
    <name evidence="2" type="ORF">PMAYCL1PPCAC_13801</name>
</gene>
<feature type="compositionally biased region" description="Basic and acidic residues" evidence="1">
    <location>
        <begin position="50"/>
        <end position="62"/>
    </location>
</feature>
<name>A0AAN4ZMV3_9BILA</name>
<dbReference type="EMBL" id="BTRK01000003">
    <property type="protein sequence ID" value="GMR43606.1"/>
    <property type="molecule type" value="Genomic_DNA"/>
</dbReference>
<evidence type="ECO:0000313" key="2">
    <source>
        <dbReference type="EMBL" id="GMR43606.1"/>
    </source>
</evidence>
<feature type="compositionally biased region" description="Basic and acidic residues" evidence="1">
    <location>
        <begin position="74"/>
        <end position="96"/>
    </location>
</feature>